<keyword evidence="4 9" id="KW-0378">Hydrolase</keyword>
<accession>A0ABY6NVM1</accession>
<keyword evidence="8" id="KW-0624">Polysaccharide degradation</keyword>
<dbReference type="NCBIfam" id="TIGR03356">
    <property type="entry name" value="BGL"/>
    <property type="match status" value="1"/>
</dbReference>
<sequence length="483" mass="52505">MSHPTHPDSLLDATPEGSDPRLAAAFPTDFTWGAATASFQIEGATHEGGRGPSIWDTFCAEPGRVVNGDNGDVAVDHYHRYPEDVALMARLGLGAYRFSFAWPRLLPTGSGALNPAGVDFYDRLVDTLLEAGITPCATLYHWDLPQALQDAGGWPARDTVARFTDHAVAVHAHFSDRIRQWATFNEPWCSAFLGHQAGVHAPGATDARLSVPAAHHLLLAHGSALQAIRATSADPGQLGIVLNLQHVSPETDDPADVDAARRVDAVHNRLWLGALFAGAYPQDLLDDVAPLSGLDHVHDGDLQTIAQPVDWVGLNYYCPAVVTGRPGQSERGEAAAAYPGCEDVRMVDRGRPTTDMGWEVDPQGFRDTLAMLGTAAPEVPIHITENGAAYPDQLVDGTVHDADRVAYLRTHLEALALARADGIDVRGYFVWSLLDNFEWAWGYGKRFGVVHVDYDTQVRTPKDSALWYAGLLAHHRARWGRRP</sequence>
<dbReference type="PRINTS" id="PR00131">
    <property type="entry name" value="GLHYDRLASE1"/>
</dbReference>
<comment type="similarity">
    <text evidence="2 9">Belongs to the glycosyl hydrolase 1 family.</text>
</comment>
<evidence type="ECO:0000256" key="6">
    <source>
        <dbReference type="ARBA" id="ARBA00023277"/>
    </source>
</evidence>
<evidence type="ECO:0000256" key="9">
    <source>
        <dbReference type="RuleBase" id="RU361175"/>
    </source>
</evidence>
<keyword evidence="7 9" id="KW-0326">Glycosidase</keyword>
<dbReference type="PANTHER" id="PTHR10353">
    <property type="entry name" value="GLYCOSYL HYDROLASE"/>
    <property type="match status" value="1"/>
</dbReference>
<dbReference type="GO" id="GO:0008422">
    <property type="term" value="F:beta-glucosidase activity"/>
    <property type="evidence" value="ECO:0007669"/>
    <property type="project" value="UniProtKB-EC"/>
</dbReference>
<proteinExistence type="inferred from homology"/>
<dbReference type="InterPro" id="IPR017736">
    <property type="entry name" value="Glyco_hydro_1_beta-glucosidase"/>
</dbReference>
<keyword evidence="11" id="KW-1185">Reference proteome</keyword>
<evidence type="ECO:0000256" key="8">
    <source>
        <dbReference type="ARBA" id="ARBA00023326"/>
    </source>
</evidence>
<protein>
    <recommendedName>
        <fullName evidence="3 9">Beta-glucosidase</fullName>
        <ecNumber evidence="3 9">3.2.1.21</ecNumber>
    </recommendedName>
</protein>
<dbReference type="RefSeq" id="WP_265381547.1">
    <property type="nucleotide sequence ID" value="NZ_CP110615.1"/>
</dbReference>
<keyword evidence="5" id="KW-0136">Cellulose degradation</keyword>
<dbReference type="InterPro" id="IPR017853">
    <property type="entry name" value="GH"/>
</dbReference>
<gene>
    <name evidence="10" type="ORF">RHODO2019_09330</name>
</gene>
<evidence type="ECO:0000256" key="4">
    <source>
        <dbReference type="ARBA" id="ARBA00022801"/>
    </source>
</evidence>
<dbReference type="PANTHER" id="PTHR10353:SF36">
    <property type="entry name" value="LP05116P"/>
    <property type="match status" value="1"/>
</dbReference>
<dbReference type="InterPro" id="IPR033132">
    <property type="entry name" value="GH_1_N_CS"/>
</dbReference>
<name>A0ABY6NVM1_9NOCA</name>
<evidence type="ECO:0000256" key="2">
    <source>
        <dbReference type="ARBA" id="ARBA00010838"/>
    </source>
</evidence>
<comment type="catalytic activity">
    <reaction evidence="1 9">
        <text>Hydrolysis of terminal, non-reducing beta-D-glucosyl residues with release of beta-D-glucose.</text>
        <dbReference type="EC" id="3.2.1.21"/>
    </reaction>
</comment>
<evidence type="ECO:0000256" key="3">
    <source>
        <dbReference type="ARBA" id="ARBA00012744"/>
    </source>
</evidence>
<organism evidence="10 11">
    <name type="scientific">Rhodococcus antarcticus</name>
    <dbReference type="NCBI Taxonomy" id="2987751"/>
    <lineage>
        <taxon>Bacteria</taxon>
        <taxon>Bacillati</taxon>
        <taxon>Actinomycetota</taxon>
        <taxon>Actinomycetes</taxon>
        <taxon>Mycobacteriales</taxon>
        <taxon>Nocardiaceae</taxon>
        <taxon>Rhodococcus</taxon>
    </lineage>
</organism>
<reference evidence="10" key="1">
    <citation type="submission" date="2022-10" db="EMBL/GenBank/DDBJ databases">
        <title>Rhodococcus sp.75.</title>
        <authorList>
            <person name="Sun M."/>
        </authorList>
    </citation>
    <scope>NUCLEOTIDE SEQUENCE</scope>
    <source>
        <strain evidence="10">75</strain>
    </source>
</reference>
<dbReference type="EMBL" id="CP110615">
    <property type="protein sequence ID" value="UZJ23440.1"/>
    <property type="molecule type" value="Genomic_DNA"/>
</dbReference>
<dbReference type="InterPro" id="IPR001360">
    <property type="entry name" value="Glyco_hydro_1"/>
</dbReference>
<dbReference type="PROSITE" id="PS00653">
    <property type="entry name" value="GLYCOSYL_HYDROL_F1_2"/>
    <property type="match status" value="1"/>
</dbReference>
<evidence type="ECO:0000256" key="5">
    <source>
        <dbReference type="ARBA" id="ARBA00023001"/>
    </source>
</evidence>
<dbReference type="Gene3D" id="3.20.20.80">
    <property type="entry name" value="Glycosidases"/>
    <property type="match status" value="1"/>
</dbReference>
<dbReference type="EC" id="3.2.1.21" evidence="3 9"/>
<dbReference type="Proteomes" id="UP001164965">
    <property type="component" value="Chromosome"/>
</dbReference>
<keyword evidence="6" id="KW-0119">Carbohydrate metabolism</keyword>
<evidence type="ECO:0000256" key="7">
    <source>
        <dbReference type="ARBA" id="ARBA00023295"/>
    </source>
</evidence>
<evidence type="ECO:0000256" key="1">
    <source>
        <dbReference type="ARBA" id="ARBA00000448"/>
    </source>
</evidence>
<evidence type="ECO:0000313" key="10">
    <source>
        <dbReference type="EMBL" id="UZJ23440.1"/>
    </source>
</evidence>
<dbReference type="SUPFAM" id="SSF51445">
    <property type="entry name" value="(Trans)glycosidases"/>
    <property type="match status" value="1"/>
</dbReference>
<evidence type="ECO:0000313" key="11">
    <source>
        <dbReference type="Proteomes" id="UP001164965"/>
    </source>
</evidence>
<dbReference type="Pfam" id="PF00232">
    <property type="entry name" value="Glyco_hydro_1"/>
    <property type="match status" value="1"/>
</dbReference>